<keyword evidence="4 7" id="KW-0812">Transmembrane</keyword>
<evidence type="ECO:0008006" key="9">
    <source>
        <dbReference type="Google" id="ProtNLM"/>
    </source>
</evidence>
<comment type="similarity">
    <text evidence="2">Belongs to the NrfD family.</text>
</comment>
<dbReference type="PANTHER" id="PTHR30074:SF4">
    <property type="entry name" value="NI_FE-HYDROGENASE 2 B-TYPE CYTOCHROME SUBUNIT-RELATED"/>
    <property type="match status" value="1"/>
</dbReference>
<dbReference type="InterPro" id="IPR005614">
    <property type="entry name" value="NrfD-like"/>
</dbReference>
<protein>
    <recommendedName>
        <fullName evidence="9">Polysulfide reductase NrfD</fullName>
    </recommendedName>
</protein>
<evidence type="ECO:0000256" key="4">
    <source>
        <dbReference type="ARBA" id="ARBA00022692"/>
    </source>
</evidence>
<dbReference type="InterPro" id="IPR051817">
    <property type="entry name" value="FDH_cytochrome_b556_subunit"/>
</dbReference>
<accession>X0XCX7</accession>
<evidence type="ECO:0000256" key="6">
    <source>
        <dbReference type="ARBA" id="ARBA00023136"/>
    </source>
</evidence>
<evidence type="ECO:0000256" key="7">
    <source>
        <dbReference type="SAM" id="Phobius"/>
    </source>
</evidence>
<keyword evidence="6 7" id="KW-0472">Membrane</keyword>
<gene>
    <name evidence="8" type="ORF">S01H1_72205</name>
</gene>
<feature type="transmembrane region" description="Helical" evidence="7">
    <location>
        <begin position="128"/>
        <end position="146"/>
    </location>
</feature>
<reference evidence="8" key="1">
    <citation type="journal article" date="2014" name="Front. Microbiol.">
        <title>High frequency of phylogenetically diverse reductive dehalogenase-homologous genes in deep subseafloor sedimentary metagenomes.</title>
        <authorList>
            <person name="Kawai M."/>
            <person name="Futagami T."/>
            <person name="Toyoda A."/>
            <person name="Takaki Y."/>
            <person name="Nishi S."/>
            <person name="Hori S."/>
            <person name="Arai W."/>
            <person name="Tsubouchi T."/>
            <person name="Morono Y."/>
            <person name="Uchiyama I."/>
            <person name="Ito T."/>
            <person name="Fujiyama A."/>
            <person name="Inagaki F."/>
            <person name="Takami H."/>
        </authorList>
    </citation>
    <scope>NUCLEOTIDE SEQUENCE</scope>
    <source>
        <strain evidence="8">Expedition CK06-06</strain>
    </source>
</reference>
<feature type="transmembrane region" description="Helical" evidence="7">
    <location>
        <begin position="15"/>
        <end position="35"/>
    </location>
</feature>
<feature type="non-terminal residue" evidence="8">
    <location>
        <position position="243"/>
    </location>
</feature>
<proteinExistence type="inferred from homology"/>
<organism evidence="8">
    <name type="scientific">marine sediment metagenome</name>
    <dbReference type="NCBI Taxonomy" id="412755"/>
    <lineage>
        <taxon>unclassified sequences</taxon>
        <taxon>metagenomes</taxon>
        <taxon>ecological metagenomes</taxon>
    </lineage>
</organism>
<feature type="non-terminal residue" evidence="8">
    <location>
        <position position="1"/>
    </location>
</feature>
<feature type="transmembrane region" description="Helical" evidence="7">
    <location>
        <begin position="166"/>
        <end position="189"/>
    </location>
</feature>
<evidence type="ECO:0000313" key="8">
    <source>
        <dbReference type="EMBL" id="GAG33282.1"/>
    </source>
</evidence>
<feature type="transmembrane region" description="Helical" evidence="7">
    <location>
        <begin position="47"/>
        <end position="67"/>
    </location>
</feature>
<keyword evidence="3" id="KW-1003">Cell membrane</keyword>
<dbReference type="GO" id="GO:0005886">
    <property type="term" value="C:plasma membrane"/>
    <property type="evidence" value="ECO:0007669"/>
    <property type="project" value="UniProtKB-SubCell"/>
</dbReference>
<evidence type="ECO:0000256" key="1">
    <source>
        <dbReference type="ARBA" id="ARBA00004651"/>
    </source>
</evidence>
<dbReference type="Pfam" id="PF03916">
    <property type="entry name" value="NrfD"/>
    <property type="match status" value="1"/>
</dbReference>
<keyword evidence="5 7" id="KW-1133">Transmembrane helix</keyword>
<name>X0XCX7_9ZZZZ</name>
<dbReference type="PANTHER" id="PTHR30074">
    <property type="entry name" value="FORMATE DEHYDROGENASE, NITRATE-INDUCIBLE, CYTOCHROME B556 FDN SUBUNIT"/>
    <property type="match status" value="1"/>
</dbReference>
<feature type="transmembrane region" description="Helical" evidence="7">
    <location>
        <begin position="87"/>
        <end position="107"/>
    </location>
</feature>
<evidence type="ECO:0000256" key="5">
    <source>
        <dbReference type="ARBA" id="ARBA00022989"/>
    </source>
</evidence>
<comment type="subcellular location">
    <subcellularLocation>
        <location evidence="1">Cell membrane</location>
        <topology evidence="1">Multi-pass membrane protein</topology>
    </subcellularLocation>
</comment>
<evidence type="ECO:0000256" key="3">
    <source>
        <dbReference type="ARBA" id="ARBA00022475"/>
    </source>
</evidence>
<comment type="caution">
    <text evidence="8">The sequence shown here is derived from an EMBL/GenBank/DDBJ whole genome shotgun (WGS) entry which is preliminary data.</text>
</comment>
<dbReference type="EMBL" id="BARS01048136">
    <property type="protein sequence ID" value="GAG33282.1"/>
    <property type="molecule type" value="Genomic_DNA"/>
</dbReference>
<evidence type="ECO:0000256" key="2">
    <source>
        <dbReference type="ARBA" id="ARBA00008929"/>
    </source>
</evidence>
<dbReference type="GO" id="GO:0009061">
    <property type="term" value="P:anaerobic respiration"/>
    <property type="evidence" value="ECO:0007669"/>
    <property type="project" value="TreeGrafter"/>
</dbReference>
<dbReference type="AlphaFoldDB" id="X0XCX7"/>
<sequence length="243" mass="27037">FTNDYPWGLWIGFDVLVGVALAAGGFMLGSAVHLFGLKEYRALVRPAILTGFLGYFFVVVGLCFDLGRPWRLPYPMGAGYLLTGSNSFGVTSVMFLVGWHVALYLTVQFLEFCPAIFEWLDLKKLRKWAVWMTIGATVFGVILSTLHQSALGALFLLAPGKVHPLWYSPFIPVFFFISAMIGGLSMVIFESMLSHRVFHSQVADHDPAHVDRLVLGLGKAASVLLFTYFCLKWLGVAHGQHWD</sequence>